<feature type="domain" description="UGGT thioredoxin-like" evidence="1">
    <location>
        <begin position="35"/>
        <end position="211"/>
    </location>
</feature>
<dbReference type="PANTHER" id="PTHR11226:SF0">
    <property type="entry name" value="UDP-GLUCOSE:GLYCOPROTEIN GLUCOSYLTRANSFERASE"/>
    <property type="match status" value="1"/>
</dbReference>
<dbReference type="Pfam" id="PF18403">
    <property type="entry name" value="Thioredoxin_15"/>
    <property type="match status" value="1"/>
</dbReference>
<accession>A0A7D9DGQ3</accession>
<reference evidence="5" key="1">
    <citation type="submission" date="2020-04" db="EMBL/GenBank/DDBJ databases">
        <authorList>
            <person name="Alioto T."/>
            <person name="Alioto T."/>
            <person name="Gomez Garrido J."/>
        </authorList>
    </citation>
    <scope>NUCLEOTIDE SEQUENCE</scope>
    <source>
        <strain evidence="5">A484AB</strain>
    </source>
</reference>
<sequence>MEKLLILLTVVALLIKKTSCTSKPIIATLDAKWPSTPILLESSEYLAKEGNDKFWEFVELTKSYHNFKTQLDQYNFIIESAGKLLSPTLLNLFKFSLSIRYYSPTIELFNQVSKQLTVPQCAIFIEVSAQVTCDLDEAVRWIDSNQESSNIYTYTFDHVYPSSHNNPVTAILYGEVGTATFGVFHEKLKELARSGKIRYLLRHYVQTVSKDKVRLSGYGVELAVKNTEYKAVDDSKIQSGDDNTGNKENEEENDIDGFLFGKLRKLHPDLNEQLDQLKSHLKENSQVMAPLKVWQLQDLSFQSAQRVMSADGDAALDVLQDISQNLPSKARSLVKTKVSEDMRKEILRNQQAFLKFDISPGSTELFINGLQISVEDLNTFSLLDLLRDEGKVLDRLSSTGVKGEDLANMLMMSVETDEETYAVDMRHHSVIFVNDLERDAQYRDWPSSVTELLRPTFMGMLRYIAKNIFNLVLCVDPVASTTAELISIADEMIQNQMPIRFGLVVVTETDDNVDGRTDAAVGIARAFYFINNDDGPDAAFAFVTRLYANSDGIPTADEVYTQFKKQYSQEEADDILGPNTDHDDLRKSAKLFFDRIGLRQLPQVIMNGVPLDTEEISIVEEMIGREIMIQTGPLQQAVYTSQLRDDMDVYKYIMEKPNVVKRLNTIIQDSTKPRIDLVGRSWSGDLPTTAEDAKALGNDHLVDIVGRNMKYFIGKNEMELRPITYWIIADIRQPEGRKLLNAALDQMVKSESNRVGVIHNTEADDNAGYPLSFVMEAILNTDSYVTPAIVSVVKSLLNDVEDYEAITTNIDYIVKLATPVKGFKISKLRENLEKNVAQYRIKTTVHQLFCDKVLNLKKGDIGVIVNGRVLAPLGTKDIFIADDFELLETLDMDTYARKIRNKVSFLYLSLSTDLGF</sequence>
<dbReference type="InterPro" id="IPR009448">
    <property type="entry name" value="UDP-g_GGtrans"/>
</dbReference>
<dbReference type="OrthoDB" id="27683at2759"/>
<evidence type="ECO:0000259" key="4">
    <source>
        <dbReference type="Pfam" id="PF18403"/>
    </source>
</evidence>
<comment type="caution">
    <text evidence="5">The sequence shown here is derived from an EMBL/GenBank/DDBJ whole genome shotgun (WGS) entry which is preliminary data.</text>
</comment>
<feature type="domain" description="UGGT thioredoxin-like" evidence="3">
    <location>
        <begin position="423"/>
        <end position="667"/>
    </location>
</feature>
<dbReference type="InterPro" id="IPR040693">
    <property type="entry name" value="UGGT_TRXL_1"/>
</dbReference>
<name>A0A7D9DGQ3_PARCT</name>
<dbReference type="GO" id="GO:0003980">
    <property type="term" value="F:UDP-glucose:glycoprotein glucosyltransferase activity"/>
    <property type="evidence" value="ECO:0007669"/>
    <property type="project" value="InterPro"/>
</dbReference>
<dbReference type="Pfam" id="PF18402">
    <property type="entry name" value="Thioredoxin_14"/>
    <property type="match status" value="1"/>
</dbReference>
<dbReference type="InterPro" id="IPR040694">
    <property type="entry name" value="UGGT_TRXL_2"/>
</dbReference>
<dbReference type="InterPro" id="IPR040692">
    <property type="entry name" value="UGGT_TRXL_3"/>
</dbReference>
<dbReference type="Pfam" id="PF18401">
    <property type="entry name" value="Thioredoxin_13"/>
    <property type="match status" value="1"/>
</dbReference>
<evidence type="ECO:0000259" key="2">
    <source>
        <dbReference type="Pfam" id="PF18401"/>
    </source>
</evidence>
<protein>
    <submittedName>
        <fullName evidence="5">UDP-glucose:glyco glucosyltransferase 1-like</fullName>
    </submittedName>
</protein>
<evidence type="ECO:0000259" key="3">
    <source>
        <dbReference type="Pfam" id="PF18402"/>
    </source>
</evidence>
<proteinExistence type="predicted"/>
<dbReference type="Pfam" id="PF18400">
    <property type="entry name" value="Thioredoxin_12"/>
    <property type="match status" value="1"/>
</dbReference>
<dbReference type="AlphaFoldDB" id="A0A7D9DGQ3"/>
<dbReference type="GO" id="GO:0005783">
    <property type="term" value="C:endoplasmic reticulum"/>
    <property type="evidence" value="ECO:0007669"/>
    <property type="project" value="TreeGrafter"/>
</dbReference>
<evidence type="ECO:0000259" key="1">
    <source>
        <dbReference type="Pfam" id="PF18400"/>
    </source>
</evidence>
<organism evidence="5 6">
    <name type="scientific">Paramuricea clavata</name>
    <name type="common">Red gorgonian</name>
    <name type="synonym">Violescent sea-whip</name>
    <dbReference type="NCBI Taxonomy" id="317549"/>
    <lineage>
        <taxon>Eukaryota</taxon>
        <taxon>Metazoa</taxon>
        <taxon>Cnidaria</taxon>
        <taxon>Anthozoa</taxon>
        <taxon>Octocorallia</taxon>
        <taxon>Malacalcyonacea</taxon>
        <taxon>Plexauridae</taxon>
        <taxon>Paramuricea</taxon>
    </lineage>
</organism>
<dbReference type="GO" id="GO:0036503">
    <property type="term" value="P:ERAD pathway"/>
    <property type="evidence" value="ECO:0007669"/>
    <property type="project" value="TreeGrafter"/>
</dbReference>
<keyword evidence="6" id="KW-1185">Reference proteome</keyword>
<dbReference type="EMBL" id="CACRXK020000731">
    <property type="protein sequence ID" value="CAB3984375.1"/>
    <property type="molecule type" value="Genomic_DNA"/>
</dbReference>
<dbReference type="InterPro" id="IPR040525">
    <property type="entry name" value="UGGT_TRXL_4"/>
</dbReference>
<dbReference type="Proteomes" id="UP001152795">
    <property type="component" value="Unassembled WGS sequence"/>
</dbReference>
<gene>
    <name evidence="5" type="ORF">PACLA_8A042694</name>
</gene>
<evidence type="ECO:0000313" key="5">
    <source>
        <dbReference type="EMBL" id="CAB3984375.1"/>
    </source>
</evidence>
<dbReference type="PANTHER" id="PTHR11226">
    <property type="entry name" value="UDP-GLUCOSE GLYCOPROTEIN:GLUCOSYLTRANSFERASE"/>
    <property type="match status" value="1"/>
</dbReference>
<feature type="domain" description="UGGT thioredoxin-like" evidence="2">
    <location>
        <begin position="285"/>
        <end position="411"/>
    </location>
</feature>
<dbReference type="GO" id="GO:0018279">
    <property type="term" value="P:protein N-linked glycosylation via asparagine"/>
    <property type="evidence" value="ECO:0007669"/>
    <property type="project" value="TreeGrafter"/>
</dbReference>
<evidence type="ECO:0000313" key="6">
    <source>
        <dbReference type="Proteomes" id="UP001152795"/>
    </source>
</evidence>
<dbReference type="GO" id="GO:0051082">
    <property type="term" value="F:unfolded protein binding"/>
    <property type="evidence" value="ECO:0007669"/>
    <property type="project" value="TreeGrafter"/>
</dbReference>
<feature type="domain" description="UDP-glucose:glycoprotein glucosyltransferase thioredoxin-like" evidence="4">
    <location>
        <begin position="707"/>
        <end position="906"/>
    </location>
</feature>